<proteinExistence type="predicted"/>
<dbReference type="InterPro" id="IPR049492">
    <property type="entry name" value="BD-FAE-like_dom"/>
</dbReference>
<feature type="domain" description="BD-FAE-like" evidence="2">
    <location>
        <begin position="47"/>
        <end position="244"/>
    </location>
</feature>
<reference evidence="3 4" key="1">
    <citation type="submission" date="2016-11" db="EMBL/GenBank/DDBJ databases">
        <authorList>
            <person name="Jaros S."/>
            <person name="Januszkiewicz K."/>
            <person name="Wedrychowicz H."/>
        </authorList>
    </citation>
    <scope>NUCLEOTIDE SEQUENCE [LARGE SCALE GENOMIC DNA]</scope>
    <source>
        <strain evidence="3 4">DSM 15692</strain>
    </source>
</reference>
<evidence type="ECO:0000256" key="1">
    <source>
        <dbReference type="ARBA" id="ARBA00022801"/>
    </source>
</evidence>
<evidence type="ECO:0000259" key="2">
    <source>
        <dbReference type="Pfam" id="PF20434"/>
    </source>
</evidence>
<sequence>MKLPKDVKVIKGNRENVRARMDREDVVYQRKAGKNLHIRFIYPQQDNVDRKYPLVMHIQGSAWFEQNLNDHLLDFKEIVTAGYIVAIVEYLPVPYGIFPSQVEDAKTAMRYLMKNVDDYPIDPENLFVMGDSSGGHAALMCWATWNTNKLDTTTQPLPQIRAFVDLYGVVDLATLSEDNPSENYESIGTPEAQLLGGYTPEQHPEAAEKASVLHYITESTQTEPLLVLHGTKDSLVPFNQSVRLFVHSQKMNQKVTFYAVEDADHGKSIFYNEQTMQVMIDFLDKHKTSNYNWF</sequence>
<dbReference type="InterPro" id="IPR050300">
    <property type="entry name" value="GDXG_lipolytic_enzyme"/>
</dbReference>
<protein>
    <submittedName>
        <fullName evidence="3">Acetyl esterase/lipase</fullName>
    </submittedName>
</protein>
<dbReference type="OrthoDB" id="9815425at2"/>
<dbReference type="RefSeq" id="WP_073298480.1">
    <property type="nucleotide sequence ID" value="NZ_FQUF01000031.1"/>
</dbReference>
<keyword evidence="1" id="KW-0378">Hydrolase</keyword>
<dbReference type="EMBL" id="FQUF01000031">
    <property type="protein sequence ID" value="SHF08807.1"/>
    <property type="molecule type" value="Genomic_DNA"/>
</dbReference>
<keyword evidence="4" id="KW-1185">Reference proteome</keyword>
<dbReference type="AlphaFoldDB" id="A0A1M4YT95"/>
<evidence type="ECO:0000313" key="4">
    <source>
        <dbReference type="Proteomes" id="UP000184128"/>
    </source>
</evidence>
<dbReference type="GO" id="GO:0016787">
    <property type="term" value="F:hydrolase activity"/>
    <property type="evidence" value="ECO:0007669"/>
    <property type="project" value="UniProtKB-KW"/>
</dbReference>
<dbReference type="Proteomes" id="UP000184128">
    <property type="component" value="Unassembled WGS sequence"/>
</dbReference>
<evidence type="ECO:0000313" key="3">
    <source>
        <dbReference type="EMBL" id="SHF08807.1"/>
    </source>
</evidence>
<dbReference type="PANTHER" id="PTHR48081:SF13">
    <property type="entry name" value="ALPHA_BETA HYDROLASE"/>
    <property type="match status" value="1"/>
</dbReference>
<dbReference type="SUPFAM" id="SSF53474">
    <property type="entry name" value="alpha/beta-Hydrolases"/>
    <property type="match status" value="1"/>
</dbReference>
<dbReference type="InterPro" id="IPR029058">
    <property type="entry name" value="AB_hydrolase_fold"/>
</dbReference>
<name>A0A1M4YT95_9LACT</name>
<dbReference type="STRING" id="1121025.SAMN02745249_01781"/>
<gene>
    <name evidence="3" type="ORF">SAMN02745249_01781</name>
</gene>
<accession>A0A1M4YT95</accession>
<dbReference type="Pfam" id="PF20434">
    <property type="entry name" value="BD-FAE"/>
    <property type="match status" value="1"/>
</dbReference>
<dbReference type="PANTHER" id="PTHR48081">
    <property type="entry name" value="AB HYDROLASE SUPERFAMILY PROTEIN C4A8.06C"/>
    <property type="match status" value="1"/>
</dbReference>
<dbReference type="Gene3D" id="3.40.50.1820">
    <property type="entry name" value="alpha/beta hydrolase"/>
    <property type="match status" value="1"/>
</dbReference>
<organism evidence="3 4">
    <name type="scientific">Atopostipes suicloacalis DSM 15692</name>
    <dbReference type="NCBI Taxonomy" id="1121025"/>
    <lineage>
        <taxon>Bacteria</taxon>
        <taxon>Bacillati</taxon>
        <taxon>Bacillota</taxon>
        <taxon>Bacilli</taxon>
        <taxon>Lactobacillales</taxon>
        <taxon>Carnobacteriaceae</taxon>
        <taxon>Atopostipes</taxon>
    </lineage>
</organism>